<dbReference type="CDD" id="cd06150">
    <property type="entry name" value="YjgF_YER057c_UK114_like_2"/>
    <property type="match status" value="1"/>
</dbReference>
<evidence type="ECO:0000313" key="1">
    <source>
        <dbReference type="EMBL" id="QBR02210.1"/>
    </source>
</evidence>
<sequence>MSQITRHDRNHRRSRAVVHGNTLYIGGQIGTDLDGDITTQTRQALEQVDRLLAASGSERKKVLSVTLWLKSMDDFAAMNAVWDAWIDTDEPPARCCGQVEMANPRILFEITAVAAI</sequence>
<dbReference type="Proteomes" id="UP000295727">
    <property type="component" value="Chromosome 3"/>
</dbReference>
<dbReference type="PANTHER" id="PTHR47328:SF1">
    <property type="entry name" value="RUTC FAMILY PROTEIN YOAB"/>
    <property type="match status" value="1"/>
</dbReference>
<accession>A0A4P7D5L0</accession>
<gene>
    <name evidence="1" type="ORF">E1956_34480</name>
</gene>
<dbReference type="Gene3D" id="3.30.1330.40">
    <property type="entry name" value="RutC-like"/>
    <property type="match status" value="1"/>
</dbReference>
<dbReference type="RefSeq" id="WP_134757610.1">
    <property type="nucleotide sequence ID" value="NZ_CP038150.1"/>
</dbReference>
<keyword evidence="2" id="KW-1185">Reference proteome</keyword>
<reference evidence="1 2" key="1">
    <citation type="submission" date="2019-03" db="EMBL/GenBank/DDBJ databases">
        <title>Paraburkholderia sp. 7MH5, isolated from subtropical forest soil.</title>
        <authorList>
            <person name="Gao Z.-H."/>
            <person name="Qiu L.-H."/>
        </authorList>
    </citation>
    <scope>NUCLEOTIDE SEQUENCE [LARGE SCALE GENOMIC DNA]</scope>
    <source>
        <strain evidence="1 2">7MH5</strain>
    </source>
</reference>
<proteinExistence type="predicted"/>
<dbReference type="InterPro" id="IPR035959">
    <property type="entry name" value="RutC-like_sf"/>
</dbReference>
<organism evidence="1 2">
    <name type="scientific">Paraburkholderia pallida</name>
    <dbReference type="NCBI Taxonomy" id="2547399"/>
    <lineage>
        <taxon>Bacteria</taxon>
        <taxon>Pseudomonadati</taxon>
        <taxon>Pseudomonadota</taxon>
        <taxon>Betaproteobacteria</taxon>
        <taxon>Burkholderiales</taxon>
        <taxon>Burkholderiaceae</taxon>
        <taxon>Paraburkholderia</taxon>
    </lineage>
</organism>
<dbReference type="KEGG" id="ppai:E1956_34480"/>
<dbReference type="SUPFAM" id="SSF55298">
    <property type="entry name" value="YjgF-like"/>
    <property type="match status" value="1"/>
</dbReference>
<dbReference type="Pfam" id="PF01042">
    <property type="entry name" value="Ribonuc_L-PSP"/>
    <property type="match status" value="1"/>
</dbReference>
<dbReference type="AlphaFoldDB" id="A0A4P7D5L0"/>
<evidence type="ECO:0000313" key="2">
    <source>
        <dbReference type="Proteomes" id="UP000295727"/>
    </source>
</evidence>
<name>A0A4P7D5L0_9BURK</name>
<dbReference type="PANTHER" id="PTHR47328">
    <property type="match status" value="1"/>
</dbReference>
<dbReference type="EMBL" id="CP038150">
    <property type="protein sequence ID" value="QBR02210.1"/>
    <property type="molecule type" value="Genomic_DNA"/>
</dbReference>
<dbReference type="InterPro" id="IPR006175">
    <property type="entry name" value="YjgF/YER057c/UK114"/>
</dbReference>
<dbReference type="OrthoDB" id="6899345at2"/>
<dbReference type="InterPro" id="IPR035709">
    <property type="entry name" value="YoaB-like"/>
</dbReference>
<protein>
    <submittedName>
        <fullName evidence="1">RidA family protein</fullName>
    </submittedName>
</protein>